<organism evidence="1">
    <name type="scientific">marine sediment metagenome</name>
    <dbReference type="NCBI Taxonomy" id="412755"/>
    <lineage>
        <taxon>unclassified sequences</taxon>
        <taxon>metagenomes</taxon>
        <taxon>ecological metagenomes</taxon>
    </lineage>
</organism>
<name>A0A0F9AVX1_9ZZZZ</name>
<proteinExistence type="predicted"/>
<protein>
    <submittedName>
        <fullName evidence="1">Uncharacterized protein</fullName>
    </submittedName>
</protein>
<comment type="caution">
    <text evidence="1">The sequence shown here is derived from an EMBL/GenBank/DDBJ whole genome shotgun (WGS) entry which is preliminary data.</text>
</comment>
<dbReference type="AlphaFoldDB" id="A0A0F9AVX1"/>
<sequence length="58" mass="7155">MKPQRIVEDLGLAQRLKEVEREFEVKESQYRNTSISQTQVERFYKKWKGKLYYQEEGR</sequence>
<gene>
    <name evidence="1" type="ORF">LCGC14_2801730</name>
</gene>
<dbReference type="EMBL" id="LAZR01052595">
    <property type="protein sequence ID" value="KKK82604.1"/>
    <property type="molecule type" value="Genomic_DNA"/>
</dbReference>
<reference evidence="1" key="1">
    <citation type="journal article" date="2015" name="Nature">
        <title>Complex archaea that bridge the gap between prokaryotes and eukaryotes.</title>
        <authorList>
            <person name="Spang A."/>
            <person name="Saw J.H."/>
            <person name="Jorgensen S.L."/>
            <person name="Zaremba-Niedzwiedzka K."/>
            <person name="Martijn J."/>
            <person name="Lind A.E."/>
            <person name="van Eijk R."/>
            <person name="Schleper C."/>
            <person name="Guy L."/>
            <person name="Ettema T.J."/>
        </authorList>
    </citation>
    <scope>NUCLEOTIDE SEQUENCE</scope>
</reference>
<evidence type="ECO:0000313" key="1">
    <source>
        <dbReference type="EMBL" id="KKK82604.1"/>
    </source>
</evidence>
<accession>A0A0F9AVX1</accession>